<dbReference type="AlphaFoldDB" id="A0A7S1FSJ6"/>
<feature type="compositionally biased region" description="Basic and acidic residues" evidence="2">
    <location>
        <begin position="102"/>
        <end position="133"/>
    </location>
</feature>
<evidence type="ECO:0000256" key="1">
    <source>
        <dbReference type="SAM" id="Coils"/>
    </source>
</evidence>
<accession>A0A7S1FSJ6</accession>
<dbReference type="EMBL" id="HBFR01020313">
    <property type="protein sequence ID" value="CAD8887427.1"/>
    <property type="molecule type" value="Transcribed_RNA"/>
</dbReference>
<gene>
    <name evidence="3" type="ORF">CHYS00102_LOCUS14625</name>
</gene>
<protein>
    <submittedName>
        <fullName evidence="3">Uncharacterized protein</fullName>
    </submittedName>
</protein>
<proteinExistence type="predicted"/>
<keyword evidence="1" id="KW-0175">Coiled coil</keyword>
<organism evidence="3">
    <name type="scientific">Corethron hystrix</name>
    <dbReference type="NCBI Taxonomy" id="216773"/>
    <lineage>
        <taxon>Eukaryota</taxon>
        <taxon>Sar</taxon>
        <taxon>Stramenopiles</taxon>
        <taxon>Ochrophyta</taxon>
        <taxon>Bacillariophyta</taxon>
        <taxon>Coscinodiscophyceae</taxon>
        <taxon>Corethrophycidae</taxon>
        <taxon>Corethrales</taxon>
        <taxon>Corethraceae</taxon>
        <taxon>Corethron</taxon>
    </lineage>
</organism>
<feature type="coiled-coil region" evidence="1">
    <location>
        <begin position="8"/>
        <end position="68"/>
    </location>
</feature>
<name>A0A7S1FSJ6_9STRA</name>
<sequence length="213" mass="24789">MRSFHAISSQQKLDIEITRTKVKKLEEELVKCENKSKVAQQDDTGELFKKNEEEIEKLKKRISTMKKIKKQTLLDNKTLFDIEKSLLRRLYKIQDNMDEKGKKALAKQKDLTKQKDHPLDNTKTSPPRDRCDSESSNASFDSDVSDYDNEYTFATEDSLKNAFGIVEWIPSVDPVTTRMRKTHFKMVFQNVMPDLGRCIPDSGHFFTNLNCCR</sequence>
<evidence type="ECO:0000256" key="2">
    <source>
        <dbReference type="SAM" id="MobiDB-lite"/>
    </source>
</evidence>
<reference evidence="3" key="1">
    <citation type="submission" date="2021-01" db="EMBL/GenBank/DDBJ databases">
        <authorList>
            <person name="Corre E."/>
            <person name="Pelletier E."/>
            <person name="Niang G."/>
            <person name="Scheremetjew M."/>
            <person name="Finn R."/>
            <person name="Kale V."/>
            <person name="Holt S."/>
            <person name="Cochrane G."/>
            <person name="Meng A."/>
            <person name="Brown T."/>
            <person name="Cohen L."/>
        </authorList>
    </citation>
    <scope>NUCLEOTIDE SEQUENCE</scope>
    <source>
        <strain evidence="3">308</strain>
    </source>
</reference>
<feature type="region of interest" description="Disordered" evidence="2">
    <location>
        <begin position="102"/>
        <end position="142"/>
    </location>
</feature>
<evidence type="ECO:0000313" key="3">
    <source>
        <dbReference type="EMBL" id="CAD8887427.1"/>
    </source>
</evidence>